<dbReference type="GO" id="GO:0005634">
    <property type="term" value="C:nucleus"/>
    <property type="evidence" value="ECO:0007669"/>
    <property type="project" value="UniProtKB-SubCell"/>
</dbReference>
<evidence type="ECO:0000313" key="9">
    <source>
        <dbReference type="Proteomes" id="UP001058974"/>
    </source>
</evidence>
<comment type="subcellular location">
    <subcellularLocation>
        <location evidence="1">Nucleus</location>
    </subcellularLocation>
</comment>
<dbReference type="PANTHER" id="PTHR48019">
    <property type="entry name" value="SERUM RESPONSE FACTOR HOMOLOG"/>
    <property type="match status" value="1"/>
</dbReference>
<feature type="domain" description="K-box" evidence="7">
    <location>
        <begin position="90"/>
        <end position="185"/>
    </location>
</feature>
<keyword evidence="5" id="KW-0539">Nucleus</keyword>
<name>A0A9D5A995_PEA</name>
<dbReference type="InterPro" id="IPR002100">
    <property type="entry name" value="TF_MADSbox"/>
</dbReference>
<dbReference type="Gene3D" id="3.40.1810.10">
    <property type="entry name" value="Transcription factor, MADS-box"/>
    <property type="match status" value="1"/>
</dbReference>
<keyword evidence="3" id="KW-0238">DNA-binding</keyword>
<dbReference type="SMART" id="SM00432">
    <property type="entry name" value="MADS"/>
    <property type="match status" value="1"/>
</dbReference>
<dbReference type="Pfam" id="PF01486">
    <property type="entry name" value="K-box"/>
    <property type="match status" value="1"/>
</dbReference>
<dbReference type="Gramene" id="PSAT_LOCUS26648_t1">
    <property type="protein sequence ID" value="CAL5207909.1"/>
    <property type="gene ID" value="PSAT_LOCUS26648"/>
</dbReference>
<keyword evidence="2" id="KW-0805">Transcription regulation</keyword>
<feature type="domain" description="MADS-box" evidence="6">
    <location>
        <begin position="1"/>
        <end position="61"/>
    </location>
</feature>
<evidence type="ECO:0000313" key="8">
    <source>
        <dbReference type="EMBL" id="KAI5397235.1"/>
    </source>
</evidence>
<keyword evidence="9" id="KW-1185">Reference proteome</keyword>
<dbReference type="CDD" id="cd00265">
    <property type="entry name" value="MADS_MEF2_like"/>
    <property type="match status" value="1"/>
</dbReference>
<dbReference type="GO" id="GO:0046983">
    <property type="term" value="F:protein dimerization activity"/>
    <property type="evidence" value="ECO:0007669"/>
    <property type="project" value="InterPro"/>
</dbReference>
<dbReference type="Proteomes" id="UP001058974">
    <property type="component" value="Chromosome 6"/>
</dbReference>
<evidence type="ECO:0000259" key="7">
    <source>
        <dbReference type="PROSITE" id="PS51297"/>
    </source>
</evidence>
<organism evidence="8 9">
    <name type="scientific">Pisum sativum</name>
    <name type="common">Garden pea</name>
    <name type="synonym">Lathyrus oleraceus</name>
    <dbReference type="NCBI Taxonomy" id="3888"/>
    <lineage>
        <taxon>Eukaryota</taxon>
        <taxon>Viridiplantae</taxon>
        <taxon>Streptophyta</taxon>
        <taxon>Embryophyta</taxon>
        <taxon>Tracheophyta</taxon>
        <taxon>Spermatophyta</taxon>
        <taxon>Magnoliopsida</taxon>
        <taxon>eudicotyledons</taxon>
        <taxon>Gunneridae</taxon>
        <taxon>Pentapetalae</taxon>
        <taxon>rosids</taxon>
        <taxon>fabids</taxon>
        <taxon>Fabales</taxon>
        <taxon>Fabaceae</taxon>
        <taxon>Papilionoideae</taxon>
        <taxon>50 kb inversion clade</taxon>
        <taxon>NPAAA clade</taxon>
        <taxon>Hologalegina</taxon>
        <taxon>IRL clade</taxon>
        <taxon>Fabeae</taxon>
        <taxon>Lathyrus</taxon>
    </lineage>
</organism>
<evidence type="ECO:0000256" key="4">
    <source>
        <dbReference type="ARBA" id="ARBA00023163"/>
    </source>
</evidence>
<dbReference type="Gramene" id="Psat6g099720.1">
    <property type="protein sequence ID" value="Psat6g099720.1.cds"/>
    <property type="gene ID" value="Psat6g099720"/>
</dbReference>
<dbReference type="InterPro" id="IPR002487">
    <property type="entry name" value="TF_Kbox"/>
</dbReference>
<sequence>MGRGKIEIKRIENTTTRQVTFSKRRTGLLKKTNELSVLCDAQIGLIIFSSTGKLFQYCSQPYRMDQIIEKYQRCSGKRIIGEHDHQIHHREEMFHDMAMLRQESLRIEFGIQRYLGGDINCLKYDDLTKLEEELEISLAKIRYRQNELVQQQMENLRRKERILEDENINLSNWDHRAMMEENKRVQEHVMDQFPFFEDQPSSSFLQLAAPVLSPYLQLAQPNTQDYFKARDSDEP</sequence>
<evidence type="ECO:0008006" key="10">
    <source>
        <dbReference type="Google" id="ProtNLM"/>
    </source>
</evidence>
<comment type="caution">
    <text evidence="8">The sequence shown here is derived from an EMBL/GenBank/DDBJ whole genome shotgun (WGS) entry which is preliminary data.</text>
</comment>
<dbReference type="InterPro" id="IPR033896">
    <property type="entry name" value="MEF2-like_N"/>
</dbReference>
<dbReference type="OrthoDB" id="1898716at2759"/>
<dbReference type="GO" id="GO:0000977">
    <property type="term" value="F:RNA polymerase II transcription regulatory region sequence-specific DNA binding"/>
    <property type="evidence" value="ECO:0007669"/>
    <property type="project" value="InterPro"/>
</dbReference>
<dbReference type="InterPro" id="IPR050142">
    <property type="entry name" value="MADS-box/MEF2_TF"/>
</dbReference>
<dbReference type="PROSITE" id="PS50066">
    <property type="entry name" value="MADS_BOX_2"/>
    <property type="match status" value="1"/>
</dbReference>
<proteinExistence type="predicted"/>
<evidence type="ECO:0000256" key="2">
    <source>
        <dbReference type="ARBA" id="ARBA00023015"/>
    </source>
</evidence>
<evidence type="ECO:0000256" key="3">
    <source>
        <dbReference type="ARBA" id="ARBA00023125"/>
    </source>
</evidence>
<dbReference type="Pfam" id="PF00319">
    <property type="entry name" value="SRF-TF"/>
    <property type="match status" value="1"/>
</dbReference>
<evidence type="ECO:0000256" key="5">
    <source>
        <dbReference type="ARBA" id="ARBA00023242"/>
    </source>
</evidence>
<dbReference type="AlphaFoldDB" id="A0A9D5A995"/>
<dbReference type="PRINTS" id="PR00404">
    <property type="entry name" value="MADSDOMAIN"/>
</dbReference>
<dbReference type="SUPFAM" id="SSF55455">
    <property type="entry name" value="SRF-like"/>
    <property type="match status" value="1"/>
</dbReference>
<evidence type="ECO:0000259" key="6">
    <source>
        <dbReference type="PROSITE" id="PS50066"/>
    </source>
</evidence>
<dbReference type="GO" id="GO:0045944">
    <property type="term" value="P:positive regulation of transcription by RNA polymerase II"/>
    <property type="evidence" value="ECO:0007669"/>
    <property type="project" value="InterPro"/>
</dbReference>
<dbReference type="GO" id="GO:0003700">
    <property type="term" value="F:DNA-binding transcription factor activity"/>
    <property type="evidence" value="ECO:0007669"/>
    <property type="project" value="InterPro"/>
</dbReference>
<gene>
    <name evidence="8" type="ORF">KIW84_063165</name>
</gene>
<keyword evidence="4" id="KW-0804">Transcription</keyword>
<dbReference type="InterPro" id="IPR036879">
    <property type="entry name" value="TF_MADSbox_sf"/>
</dbReference>
<dbReference type="EMBL" id="JAMSHJ010000006">
    <property type="protein sequence ID" value="KAI5397235.1"/>
    <property type="molecule type" value="Genomic_DNA"/>
</dbReference>
<dbReference type="PROSITE" id="PS00350">
    <property type="entry name" value="MADS_BOX_1"/>
    <property type="match status" value="1"/>
</dbReference>
<evidence type="ECO:0000256" key="1">
    <source>
        <dbReference type="ARBA" id="ARBA00004123"/>
    </source>
</evidence>
<reference evidence="8 9" key="1">
    <citation type="journal article" date="2022" name="Nat. Genet.">
        <title>Improved pea reference genome and pan-genome highlight genomic features and evolutionary characteristics.</title>
        <authorList>
            <person name="Yang T."/>
            <person name="Liu R."/>
            <person name="Luo Y."/>
            <person name="Hu S."/>
            <person name="Wang D."/>
            <person name="Wang C."/>
            <person name="Pandey M.K."/>
            <person name="Ge S."/>
            <person name="Xu Q."/>
            <person name="Li N."/>
            <person name="Li G."/>
            <person name="Huang Y."/>
            <person name="Saxena R.K."/>
            <person name="Ji Y."/>
            <person name="Li M."/>
            <person name="Yan X."/>
            <person name="He Y."/>
            <person name="Liu Y."/>
            <person name="Wang X."/>
            <person name="Xiang C."/>
            <person name="Varshney R.K."/>
            <person name="Ding H."/>
            <person name="Gao S."/>
            <person name="Zong X."/>
        </authorList>
    </citation>
    <scope>NUCLEOTIDE SEQUENCE [LARGE SCALE GENOMIC DNA]</scope>
    <source>
        <strain evidence="8 9">cv. Zhongwan 6</strain>
    </source>
</reference>
<accession>A0A9D5A995</accession>
<dbReference type="PROSITE" id="PS51297">
    <property type="entry name" value="K_BOX"/>
    <property type="match status" value="1"/>
</dbReference>
<protein>
    <recommendedName>
        <fullName evidence="10">MADS-box protein FBP24</fullName>
    </recommendedName>
</protein>
<dbReference type="Gramene" id="Psat06G0316500-T1">
    <property type="protein sequence ID" value="KAI5397235.1"/>
    <property type="gene ID" value="KIW84_063165"/>
</dbReference>